<dbReference type="InterPro" id="IPR023198">
    <property type="entry name" value="PGP-like_dom2"/>
</dbReference>
<dbReference type="SFLD" id="SFLDS00003">
    <property type="entry name" value="Haloacid_Dehalogenase"/>
    <property type="match status" value="1"/>
</dbReference>
<evidence type="ECO:0000313" key="1">
    <source>
        <dbReference type="EMBL" id="MBT2990586.1"/>
    </source>
</evidence>
<evidence type="ECO:0000313" key="2">
    <source>
        <dbReference type="Proteomes" id="UP000770889"/>
    </source>
</evidence>
<dbReference type="InterPro" id="IPR041492">
    <property type="entry name" value="HAD_2"/>
</dbReference>
<sequence>MKFELLIFDWDGTLMDSEAHIIACVEAAVKDLKLAVPSQAAIRDIIGLGLHEAVNRLYPGSEPDLHLQIAARYRVHFFKENGTPSALFEGAREVLRELLRQGYILAVATGKGRKGLDYALESTGLGDYFHLTRCADESFSKPHPEMLNQILEQTGVEPRHALMIGDTEYDLEMAVNAGMPSLGVTYGTHSRDRLLKHNPLACVDRITEIPAWLDSD</sequence>
<reference evidence="1 2" key="1">
    <citation type="submission" date="2021-05" db="EMBL/GenBank/DDBJ databases">
        <title>Genetic and Functional Diversity in Clade A Lucinid endosymbionts from the Bahamas.</title>
        <authorList>
            <person name="Giani N.M."/>
            <person name="Engel A.S."/>
            <person name="Campbell B.J."/>
        </authorList>
    </citation>
    <scope>NUCLEOTIDE SEQUENCE [LARGE SCALE GENOMIC DNA]</scope>
    <source>
        <strain evidence="1">LUC16012Gg_MoonRockCtena</strain>
    </source>
</reference>
<dbReference type="InterPro" id="IPR006439">
    <property type="entry name" value="HAD-SF_hydro_IA"/>
</dbReference>
<dbReference type="NCBIfam" id="TIGR01549">
    <property type="entry name" value="HAD-SF-IA-v1"/>
    <property type="match status" value="1"/>
</dbReference>
<dbReference type="FunFam" id="3.40.50.1000:FF:000022">
    <property type="entry name" value="Phosphoglycolate phosphatase"/>
    <property type="match status" value="1"/>
</dbReference>
<dbReference type="GO" id="GO:0008967">
    <property type="term" value="F:phosphoglycolate phosphatase activity"/>
    <property type="evidence" value="ECO:0007669"/>
    <property type="project" value="TreeGrafter"/>
</dbReference>
<comment type="caution">
    <text evidence="1">The sequence shown here is derived from an EMBL/GenBank/DDBJ whole genome shotgun (WGS) entry which is preliminary data.</text>
</comment>
<dbReference type="Gene3D" id="1.10.150.240">
    <property type="entry name" value="Putative phosphatase, domain 2"/>
    <property type="match status" value="1"/>
</dbReference>
<dbReference type="InterPro" id="IPR050155">
    <property type="entry name" value="HAD-like_hydrolase_sf"/>
</dbReference>
<dbReference type="Gene3D" id="3.40.50.1000">
    <property type="entry name" value="HAD superfamily/HAD-like"/>
    <property type="match status" value="1"/>
</dbReference>
<dbReference type="Pfam" id="PF13419">
    <property type="entry name" value="HAD_2"/>
    <property type="match status" value="1"/>
</dbReference>
<dbReference type="SFLD" id="SFLDG01129">
    <property type="entry name" value="C1.5:_HAD__Beta-PGM__Phosphata"/>
    <property type="match status" value="1"/>
</dbReference>
<gene>
    <name evidence="1" type="ORF">KME65_16640</name>
</gene>
<dbReference type="NCBIfam" id="TIGR01509">
    <property type="entry name" value="HAD-SF-IA-v3"/>
    <property type="match status" value="1"/>
</dbReference>
<accession>A0A944QWS5</accession>
<name>A0A944QWS5_9GAMM</name>
<dbReference type="PANTHER" id="PTHR43434:SF24">
    <property type="entry name" value="HYDROLASE-RELATED"/>
    <property type="match status" value="1"/>
</dbReference>
<dbReference type="PANTHER" id="PTHR43434">
    <property type="entry name" value="PHOSPHOGLYCOLATE PHOSPHATASE"/>
    <property type="match status" value="1"/>
</dbReference>
<keyword evidence="1" id="KW-0378">Hydrolase</keyword>
<dbReference type="InterPro" id="IPR023214">
    <property type="entry name" value="HAD_sf"/>
</dbReference>
<proteinExistence type="predicted"/>
<dbReference type="GO" id="GO:0005829">
    <property type="term" value="C:cytosol"/>
    <property type="evidence" value="ECO:0007669"/>
    <property type="project" value="TreeGrafter"/>
</dbReference>
<dbReference type="InterPro" id="IPR036412">
    <property type="entry name" value="HAD-like_sf"/>
</dbReference>
<dbReference type="GO" id="GO:0006281">
    <property type="term" value="P:DNA repair"/>
    <property type="evidence" value="ECO:0007669"/>
    <property type="project" value="TreeGrafter"/>
</dbReference>
<dbReference type="AlphaFoldDB" id="A0A944QWS5"/>
<dbReference type="SUPFAM" id="SSF56784">
    <property type="entry name" value="HAD-like"/>
    <property type="match status" value="1"/>
</dbReference>
<organism evidence="1 2">
    <name type="scientific">Candidatus Thiodiazotropha taylori</name>
    <dbReference type="NCBI Taxonomy" id="2792791"/>
    <lineage>
        <taxon>Bacteria</taxon>
        <taxon>Pseudomonadati</taxon>
        <taxon>Pseudomonadota</taxon>
        <taxon>Gammaproteobacteria</taxon>
        <taxon>Chromatiales</taxon>
        <taxon>Sedimenticolaceae</taxon>
        <taxon>Candidatus Thiodiazotropha</taxon>
    </lineage>
</organism>
<dbReference type="SFLD" id="SFLDG01135">
    <property type="entry name" value="C1.5.6:_HAD__Beta-PGM__Phospha"/>
    <property type="match status" value="1"/>
</dbReference>
<dbReference type="Proteomes" id="UP000770889">
    <property type="component" value="Unassembled WGS sequence"/>
</dbReference>
<protein>
    <submittedName>
        <fullName evidence="1">HAD-IA family hydrolase</fullName>
    </submittedName>
</protein>
<dbReference type="EMBL" id="JAHHGM010000018">
    <property type="protein sequence ID" value="MBT2990586.1"/>
    <property type="molecule type" value="Genomic_DNA"/>
</dbReference>